<comment type="caution">
    <text evidence="1">The sequence shown here is derived from an EMBL/GenBank/DDBJ whole genome shotgun (WGS) entry which is preliminary data.</text>
</comment>
<name>A0ACB8RBR6_9AGAM</name>
<proteinExistence type="predicted"/>
<organism evidence="1 2">
    <name type="scientific">Auriscalpium vulgare</name>
    <dbReference type="NCBI Taxonomy" id="40419"/>
    <lineage>
        <taxon>Eukaryota</taxon>
        <taxon>Fungi</taxon>
        <taxon>Dikarya</taxon>
        <taxon>Basidiomycota</taxon>
        <taxon>Agaricomycotina</taxon>
        <taxon>Agaricomycetes</taxon>
        <taxon>Russulales</taxon>
        <taxon>Auriscalpiaceae</taxon>
        <taxon>Auriscalpium</taxon>
    </lineage>
</organism>
<keyword evidence="2" id="KW-1185">Reference proteome</keyword>
<protein>
    <submittedName>
        <fullName evidence="1">Uncharacterized protein</fullName>
    </submittedName>
</protein>
<accession>A0ACB8RBR6</accession>
<reference evidence="1" key="2">
    <citation type="journal article" date="2022" name="New Phytol.">
        <title>Evolutionary transition to the ectomycorrhizal habit in the genomes of a hyperdiverse lineage of mushroom-forming fungi.</title>
        <authorList>
            <person name="Looney B."/>
            <person name="Miyauchi S."/>
            <person name="Morin E."/>
            <person name="Drula E."/>
            <person name="Courty P.E."/>
            <person name="Kohler A."/>
            <person name="Kuo A."/>
            <person name="LaButti K."/>
            <person name="Pangilinan J."/>
            <person name="Lipzen A."/>
            <person name="Riley R."/>
            <person name="Andreopoulos W."/>
            <person name="He G."/>
            <person name="Johnson J."/>
            <person name="Nolan M."/>
            <person name="Tritt A."/>
            <person name="Barry K.W."/>
            <person name="Grigoriev I.V."/>
            <person name="Nagy L.G."/>
            <person name="Hibbett D."/>
            <person name="Henrissat B."/>
            <person name="Matheny P.B."/>
            <person name="Labbe J."/>
            <person name="Martin F.M."/>
        </authorList>
    </citation>
    <scope>NUCLEOTIDE SEQUENCE</scope>
    <source>
        <strain evidence="1">FP105234-sp</strain>
    </source>
</reference>
<reference evidence="1" key="1">
    <citation type="submission" date="2021-02" db="EMBL/GenBank/DDBJ databases">
        <authorList>
            <consortium name="DOE Joint Genome Institute"/>
            <person name="Ahrendt S."/>
            <person name="Looney B.P."/>
            <person name="Miyauchi S."/>
            <person name="Morin E."/>
            <person name="Drula E."/>
            <person name="Courty P.E."/>
            <person name="Chicoki N."/>
            <person name="Fauchery L."/>
            <person name="Kohler A."/>
            <person name="Kuo A."/>
            <person name="Labutti K."/>
            <person name="Pangilinan J."/>
            <person name="Lipzen A."/>
            <person name="Riley R."/>
            <person name="Andreopoulos W."/>
            <person name="He G."/>
            <person name="Johnson J."/>
            <person name="Barry K.W."/>
            <person name="Grigoriev I.V."/>
            <person name="Nagy L."/>
            <person name="Hibbett D."/>
            <person name="Henrissat B."/>
            <person name="Matheny P.B."/>
            <person name="Labbe J."/>
            <person name="Martin F."/>
        </authorList>
    </citation>
    <scope>NUCLEOTIDE SEQUENCE</scope>
    <source>
        <strain evidence="1">FP105234-sp</strain>
    </source>
</reference>
<evidence type="ECO:0000313" key="1">
    <source>
        <dbReference type="EMBL" id="KAI0041056.1"/>
    </source>
</evidence>
<evidence type="ECO:0000313" key="2">
    <source>
        <dbReference type="Proteomes" id="UP000814033"/>
    </source>
</evidence>
<sequence>MVPQKRYKPHTSSDRRRYVDEVALEESIPFFMAKPEEQGISLADALHNRFARLDRRDEPMFIDRGPSISVRINWPGYQPWSRQIPTRDFRNPPGPITRAKLAKNVAKSVQRFIQEHKNRAMEEEGEEEWMVGPQKIDLFDLVLIRLDHVSKGSWQAQLQLARPLPLRR</sequence>
<dbReference type="Proteomes" id="UP000814033">
    <property type="component" value="Unassembled WGS sequence"/>
</dbReference>
<dbReference type="EMBL" id="MU276148">
    <property type="protein sequence ID" value="KAI0041056.1"/>
    <property type="molecule type" value="Genomic_DNA"/>
</dbReference>
<gene>
    <name evidence="1" type="ORF">FA95DRAFT_1501953</name>
</gene>